<dbReference type="EMBL" id="WSZK01000015">
    <property type="protein sequence ID" value="MWG34174.1"/>
    <property type="molecule type" value="Genomic_DNA"/>
</dbReference>
<organism evidence="2 3">
    <name type="scientific">Halomarina oriensis</name>
    <dbReference type="NCBI Taxonomy" id="671145"/>
    <lineage>
        <taxon>Archaea</taxon>
        <taxon>Methanobacteriati</taxon>
        <taxon>Methanobacteriota</taxon>
        <taxon>Stenosarchaea group</taxon>
        <taxon>Halobacteria</taxon>
        <taxon>Halobacteriales</taxon>
        <taxon>Natronomonadaceae</taxon>
        <taxon>Halomarina</taxon>
    </lineage>
</organism>
<feature type="compositionally biased region" description="Low complexity" evidence="1">
    <location>
        <begin position="20"/>
        <end position="45"/>
    </location>
</feature>
<protein>
    <submittedName>
        <fullName evidence="2">Uncharacterized protein</fullName>
    </submittedName>
</protein>
<feature type="region of interest" description="Disordered" evidence="1">
    <location>
        <begin position="20"/>
        <end position="47"/>
    </location>
</feature>
<proteinExistence type="predicted"/>
<reference evidence="2 3" key="1">
    <citation type="submission" date="2019-12" db="EMBL/GenBank/DDBJ databases">
        <title>Halocatena pleomorpha gen. nov. sp. nov., an extremely halophilic archaeon of family Halobacteriaceae isolated from saltpan soil.</title>
        <authorList>
            <person name="Pal Y."/>
            <person name="Verma A."/>
            <person name="Krishnamurthi S."/>
            <person name="Kumar P."/>
        </authorList>
    </citation>
    <scope>NUCLEOTIDE SEQUENCE [LARGE SCALE GENOMIC DNA]</scope>
    <source>
        <strain evidence="2 3">JCM 16495</strain>
    </source>
</reference>
<evidence type="ECO:0000313" key="2">
    <source>
        <dbReference type="EMBL" id="MWG34174.1"/>
    </source>
</evidence>
<accession>A0A6B0GHH3</accession>
<sequence length="264" mass="28083">MKRRALLSTVGTGLTLGLSGCTSTADPRSASTNSTQTSSPTTSDSLAVTDAGTQSWVVGNDFPDSKAVFGEQGKQFLVFKMGVDGESMVAYDEFEIDAGTTYTPTEYIGIAETSPSLPYGPQYTPSAGGWVAFHIPEPLDADAVTLRWPEGEYRVERALLDELATPPAEFAVREFSFPETYEAEMTATLTVENTGDVDGTFIGAINQIGIDVDITPVAEISLDVPAGASESWTYSTTVTGSPGEEMTLDLRWSGGEREATVTVE</sequence>
<evidence type="ECO:0000256" key="1">
    <source>
        <dbReference type="SAM" id="MobiDB-lite"/>
    </source>
</evidence>
<keyword evidence="3" id="KW-1185">Reference proteome</keyword>
<gene>
    <name evidence="2" type="ORF">GQS65_06655</name>
</gene>
<evidence type="ECO:0000313" key="3">
    <source>
        <dbReference type="Proteomes" id="UP000451471"/>
    </source>
</evidence>
<comment type="caution">
    <text evidence="2">The sequence shown here is derived from an EMBL/GenBank/DDBJ whole genome shotgun (WGS) entry which is preliminary data.</text>
</comment>
<dbReference type="PROSITE" id="PS51257">
    <property type="entry name" value="PROKAR_LIPOPROTEIN"/>
    <property type="match status" value="1"/>
</dbReference>
<dbReference type="AlphaFoldDB" id="A0A6B0GHH3"/>
<name>A0A6B0GHH3_9EURY</name>
<dbReference type="RefSeq" id="WP_158203892.1">
    <property type="nucleotide sequence ID" value="NZ_WSZK01000015.1"/>
</dbReference>
<dbReference type="Proteomes" id="UP000451471">
    <property type="component" value="Unassembled WGS sequence"/>
</dbReference>
<dbReference type="OrthoDB" id="270566at2157"/>